<name>A0AAN7VUY7_9COLE</name>
<protein>
    <recommendedName>
        <fullName evidence="1">Mutator-like transposase domain-containing protein</fullName>
    </recommendedName>
</protein>
<dbReference type="EMBL" id="JAVRBK010000001">
    <property type="protein sequence ID" value="KAK5649738.1"/>
    <property type="molecule type" value="Genomic_DNA"/>
</dbReference>
<gene>
    <name evidence="2" type="ORF">RI129_000767</name>
</gene>
<dbReference type="Pfam" id="PF20700">
    <property type="entry name" value="Mutator"/>
    <property type="match status" value="1"/>
</dbReference>
<comment type="caution">
    <text evidence="2">The sequence shown here is derived from an EMBL/GenBank/DDBJ whole genome shotgun (WGS) entry which is preliminary data.</text>
</comment>
<evidence type="ECO:0000259" key="1">
    <source>
        <dbReference type="Pfam" id="PF20700"/>
    </source>
</evidence>
<evidence type="ECO:0000313" key="2">
    <source>
        <dbReference type="EMBL" id="KAK5649738.1"/>
    </source>
</evidence>
<dbReference type="Proteomes" id="UP001329430">
    <property type="component" value="Chromosome 1"/>
</dbReference>
<evidence type="ECO:0000313" key="3">
    <source>
        <dbReference type="Proteomes" id="UP001329430"/>
    </source>
</evidence>
<sequence>MIYLQCFSRRPVIRRSSKIDLKYYYFDSTELVWFNNKVQNVSAPISRSTSLGMLNSQSAKFMFVGMFQLLKPWELLSGRRIVDIGYLLQQYHTILQHSQKCTMGRMDFKREVRSGISSKLYFQCNTCDKKEFIVTNSPLTTNKRSLNEIAVWGSMSIGIGHSQCEELFAVLDIPFMAPKTFAKCTLSVKKVGNYYTINEIKKNGQVEKQLAIENGNVNADGTPYIHVICDGGWAKRSYGHGYSSSSGVAVIIGAETKKILFVGVRNKICSTCSYAKRNNVIVKKHVCALNFNGPSTSMEQDIIVDGFCESLSQHGIMYKYLIGEWRCML</sequence>
<proteinExistence type="predicted"/>
<organism evidence="2 3">
    <name type="scientific">Pyrocoelia pectoralis</name>
    <dbReference type="NCBI Taxonomy" id="417401"/>
    <lineage>
        <taxon>Eukaryota</taxon>
        <taxon>Metazoa</taxon>
        <taxon>Ecdysozoa</taxon>
        <taxon>Arthropoda</taxon>
        <taxon>Hexapoda</taxon>
        <taxon>Insecta</taxon>
        <taxon>Pterygota</taxon>
        <taxon>Neoptera</taxon>
        <taxon>Endopterygota</taxon>
        <taxon>Coleoptera</taxon>
        <taxon>Polyphaga</taxon>
        <taxon>Elateriformia</taxon>
        <taxon>Elateroidea</taxon>
        <taxon>Lampyridae</taxon>
        <taxon>Lampyrinae</taxon>
        <taxon>Pyrocoelia</taxon>
    </lineage>
</organism>
<dbReference type="InterPro" id="IPR049012">
    <property type="entry name" value="Mutator_transp_dom"/>
</dbReference>
<accession>A0AAN7VUY7</accession>
<keyword evidence="3" id="KW-1185">Reference proteome</keyword>
<reference evidence="2 3" key="1">
    <citation type="journal article" date="2024" name="Insects">
        <title>An Improved Chromosome-Level Genome Assembly of the Firefly Pyrocoelia pectoralis.</title>
        <authorList>
            <person name="Fu X."/>
            <person name="Meyer-Rochow V.B."/>
            <person name="Ballantyne L."/>
            <person name="Zhu X."/>
        </authorList>
    </citation>
    <scope>NUCLEOTIDE SEQUENCE [LARGE SCALE GENOMIC DNA]</scope>
    <source>
        <strain evidence="2">XCY_ONT2</strain>
    </source>
</reference>
<dbReference type="AlphaFoldDB" id="A0AAN7VUY7"/>
<feature type="domain" description="Mutator-like transposase" evidence="1">
    <location>
        <begin position="78"/>
        <end position="323"/>
    </location>
</feature>